<evidence type="ECO:0000313" key="3">
    <source>
        <dbReference type="Proteomes" id="UP000007966"/>
    </source>
</evidence>
<sequence>MEEIRRSELVKKRMSIYFNKNKSDEIFFIEAMEFLNENFSWKKTSLVSQGNKPRFRMMQNNGIKTTLIPCRKKLEIHVQKKEIKGINNLTHFGFKTKTYKSATGIPCDYMVLNIDSLEKIHNLKKIKTNGVFLPIGKKHSNKENTFPTEIEKKEYLIDVNSLTDTEKEAIIKIRVGQGKFRDSLIKKWGECQLTGCAHLALLKASHIKPWKDSDNIERLDVNNGLLLTPLYDELFDKGFISFDKEGVMQVSDEIEPLMKILTGMSISKNITISREQEKYMKHHRNKVYKGNNKKAITN</sequence>
<evidence type="ECO:0000313" key="2">
    <source>
        <dbReference type="EMBL" id="CAG77344.1"/>
    </source>
</evidence>
<dbReference type="OrthoDB" id="529575at2"/>
<dbReference type="RefSeq" id="WP_011095906.1">
    <property type="nucleotide sequence ID" value="NC_004547.2"/>
</dbReference>
<dbReference type="HOGENOM" id="CLU_933348_0_0_6"/>
<gene>
    <name evidence="2" type="ordered locus">ECA4448</name>
</gene>
<dbReference type="GeneID" id="57211253"/>
<dbReference type="Pfam" id="PF13391">
    <property type="entry name" value="HNH_2"/>
    <property type="match status" value="1"/>
</dbReference>
<dbReference type="AlphaFoldDB" id="Q6CYQ7"/>
<dbReference type="SMR" id="Q6CYQ7"/>
<name>Q6CYQ7_PECAS</name>
<feature type="domain" description="HNH nuclease" evidence="1">
    <location>
        <begin position="191"/>
        <end position="243"/>
    </location>
</feature>
<dbReference type="InterPro" id="IPR003615">
    <property type="entry name" value="HNH_nuc"/>
</dbReference>
<dbReference type="DNASU" id="2882987"/>
<reference evidence="2" key="1">
    <citation type="submission" date="2004-02" db="EMBL/GenBank/DDBJ databases">
        <title>The genome sequence of the enterobacterial phytopathogen Erwinia carotovora subsp. atroseptica SCRI1043 and functional genomic identification of novel virulence factors.</title>
        <authorList>
            <person name="Bell K.S."/>
            <person name="Sebaihia M."/>
            <person name="Pritchard L."/>
            <person name="Holden M."/>
            <person name="Hyman L.J."/>
            <person name="Holeva M.C."/>
            <person name="Thomson N.R."/>
            <person name="Bentley S.D."/>
            <person name="Churcher C."/>
            <person name="Mungall K."/>
            <person name="Atkin R."/>
            <person name="Bason N."/>
            <person name="Brooks K."/>
            <person name="Chillingworth T."/>
            <person name="Clark K."/>
            <person name="Doggett J."/>
            <person name="Fraser A."/>
            <person name="Hance Z."/>
            <person name="Hauser H."/>
            <person name="Jagels K."/>
            <person name="Moule S."/>
            <person name="Norbertczak H."/>
            <person name="Ormond D."/>
            <person name="Price C."/>
            <person name="Quail M.A."/>
            <person name="Sanders M."/>
            <person name="Walker D."/>
            <person name="Whitehead S."/>
            <person name="Salmond G.P.C."/>
            <person name="Birch P.R.J."/>
            <person name="Barrell B.G."/>
            <person name="Parkhill J."/>
            <person name="Toth I.K."/>
        </authorList>
    </citation>
    <scope>NUCLEOTIDE SEQUENCE</scope>
    <source>
        <strain evidence="2">SCRI1043</strain>
    </source>
</reference>
<proteinExistence type="predicted"/>
<evidence type="ECO:0000259" key="1">
    <source>
        <dbReference type="Pfam" id="PF13391"/>
    </source>
</evidence>
<organism evidence="2 3">
    <name type="scientific">Pectobacterium atrosepticum (strain SCRI 1043 / ATCC BAA-672)</name>
    <name type="common">Erwinia carotovora subsp. atroseptica</name>
    <dbReference type="NCBI Taxonomy" id="218491"/>
    <lineage>
        <taxon>Bacteria</taxon>
        <taxon>Pseudomonadati</taxon>
        <taxon>Pseudomonadota</taxon>
        <taxon>Gammaproteobacteria</taxon>
        <taxon>Enterobacterales</taxon>
        <taxon>Pectobacteriaceae</taxon>
        <taxon>Pectobacterium</taxon>
    </lineage>
</organism>
<accession>Q6CYQ7</accession>
<protein>
    <recommendedName>
        <fullName evidence="1">HNH nuclease domain-containing protein</fullName>
    </recommendedName>
</protein>
<keyword evidence="3" id="KW-1185">Reference proteome</keyword>
<dbReference type="Proteomes" id="UP000007966">
    <property type="component" value="Chromosome"/>
</dbReference>
<dbReference type="EMBL" id="BX950851">
    <property type="protein sequence ID" value="CAG77344.1"/>
    <property type="molecule type" value="Genomic_DNA"/>
</dbReference>
<dbReference type="KEGG" id="eca:ECA4448"/>
<dbReference type="eggNOG" id="COG3440">
    <property type="taxonomic scope" value="Bacteria"/>
</dbReference>